<proteinExistence type="predicted"/>
<dbReference type="HOGENOM" id="CLU_2099566_0_0_1"/>
<dbReference type="Pfam" id="PF02931">
    <property type="entry name" value="Neur_chan_LBD"/>
    <property type="match status" value="1"/>
</dbReference>
<gene>
    <name evidence="2" type="ORF">IscW_ISCW021195</name>
</gene>
<dbReference type="OrthoDB" id="8173437at2759"/>
<dbReference type="EMBL" id="DS888324">
    <property type="protein sequence ID" value="EEC15458.1"/>
    <property type="molecule type" value="Genomic_DNA"/>
</dbReference>
<reference evidence="3" key="2">
    <citation type="submission" date="2020-05" db="UniProtKB">
        <authorList>
            <consortium name="EnsemblMetazoa"/>
        </authorList>
    </citation>
    <scope>IDENTIFICATION</scope>
    <source>
        <strain evidence="3">wikel</strain>
    </source>
</reference>
<dbReference type="VEuPathDB" id="VectorBase:ISCP_015284"/>
<dbReference type="Proteomes" id="UP000001555">
    <property type="component" value="Unassembled WGS sequence"/>
</dbReference>
<dbReference type="VEuPathDB" id="VectorBase:ISCW021195"/>
<evidence type="ECO:0000259" key="1">
    <source>
        <dbReference type="Pfam" id="PF02931"/>
    </source>
</evidence>
<dbReference type="AlphaFoldDB" id="B7Q9D6"/>
<evidence type="ECO:0000313" key="2">
    <source>
        <dbReference type="EMBL" id="EEC15458.1"/>
    </source>
</evidence>
<dbReference type="InterPro" id="IPR006202">
    <property type="entry name" value="Neur_chan_lig-bd"/>
</dbReference>
<dbReference type="InterPro" id="IPR036734">
    <property type="entry name" value="Neur_chan_lig-bd_sf"/>
</dbReference>
<dbReference type="GO" id="GO:0016020">
    <property type="term" value="C:membrane"/>
    <property type="evidence" value="ECO:0007669"/>
    <property type="project" value="InterPro"/>
</dbReference>
<dbReference type="PaxDb" id="6945-B7Q9D6"/>
<dbReference type="VEuPathDB" id="VectorBase:ISCI021195"/>
<protein>
    <submittedName>
        <fullName evidence="2 3">Gamma-aminobutyric acid receptor alpha 5 subunit, putative</fullName>
    </submittedName>
</protein>
<feature type="domain" description="Neurotransmitter-gated ion-channel ligand-binding" evidence="1">
    <location>
        <begin position="34"/>
        <end position="116"/>
    </location>
</feature>
<reference evidence="2 4" key="1">
    <citation type="submission" date="2008-03" db="EMBL/GenBank/DDBJ databases">
        <title>Annotation of Ixodes scapularis.</title>
        <authorList>
            <consortium name="Ixodes scapularis Genome Project Consortium"/>
            <person name="Caler E."/>
            <person name="Hannick L.I."/>
            <person name="Bidwell S."/>
            <person name="Joardar V."/>
            <person name="Thiagarajan M."/>
            <person name="Amedeo P."/>
            <person name="Galinsky K.J."/>
            <person name="Schobel S."/>
            <person name="Inman J."/>
            <person name="Hostetler J."/>
            <person name="Miller J."/>
            <person name="Hammond M."/>
            <person name="Megy K."/>
            <person name="Lawson D."/>
            <person name="Kodira C."/>
            <person name="Sutton G."/>
            <person name="Meyer J."/>
            <person name="Hill C.A."/>
            <person name="Birren B."/>
            <person name="Nene V."/>
            <person name="Collins F."/>
            <person name="Alarcon-Chaidez F."/>
            <person name="Wikel S."/>
            <person name="Strausberg R."/>
        </authorList>
    </citation>
    <scope>NUCLEOTIDE SEQUENCE [LARGE SCALE GENOMIC DNA]</scope>
    <source>
        <strain evidence="4">Wikel</strain>
        <strain evidence="2">Wikel colony</strain>
    </source>
</reference>
<dbReference type="Gene3D" id="2.70.170.10">
    <property type="entry name" value="Neurotransmitter-gated ion-channel ligand-binding domain"/>
    <property type="match status" value="1"/>
</dbReference>
<evidence type="ECO:0000313" key="4">
    <source>
        <dbReference type="Proteomes" id="UP000001555"/>
    </source>
</evidence>
<organism>
    <name type="scientific">Ixodes scapularis</name>
    <name type="common">Black-legged tick</name>
    <name type="synonym">Deer tick</name>
    <dbReference type="NCBI Taxonomy" id="6945"/>
    <lineage>
        <taxon>Eukaryota</taxon>
        <taxon>Metazoa</taxon>
        <taxon>Ecdysozoa</taxon>
        <taxon>Arthropoda</taxon>
        <taxon>Chelicerata</taxon>
        <taxon>Arachnida</taxon>
        <taxon>Acari</taxon>
        <taxon>Parasitiformes</taxon>
        <taxon>Ixodida</taxon>
        <taxon>Ixodoidea</taxon>
        <taxon>Ixodidae</taxon>
        <taxon>Ixodinae</taxon>
        <taxon>Ixodes</taxon>
    </lineage>
</organism>
<evidence type="ECO:0000313" key="3">
    <source>
        <dbReference type="EnsemblMetazoa" id="ISCW021195-PA"/>
    </source>
</evidence>
<keyword evidence="4" id="KW-1185">Reference proteome</keyword>
<dbReference type="SUPFAM" id="SSF63712">
    <property type="entry name" value="Nicotinic receptor ligand binding domain-like"/>
    <property type="match status" value="1"/>
</dbReference>
<name>B7Q9D6_IXOSC</name>
<dbReference type="GO" id="GO:0005230">
    <property type="term" value="F:extracellular ligand-gated monoatomic ion channel activity"/>
    <property type="evidence" value="ECO:0007669"/>
    <property type="project" value="InterPro"/>
</dbReference>
<sequence>MDSNHSCCCNVHCVCTCVLPRVIGALRCHRSSCDVYPSPQKYEIEFLLHQKWEDRRLRFLDDVATPMGHLNGLLHESRVWKPDIYFLKHGEFKSPLTPIHMSLRLYPNGTVIYTLR</sequence>
<dbReference type="InParanoid" id="B7Q9D6"/>
<keyword evidence="2" id="KW-0675">Receptor</keyword>
<dbReference type="EMBL" id="ABJB010987821">
    <property type="status" value="NOT_ANNOTATED_CDS"/>
    <property type="molecule type" value="Genomic_DNA"/>
</dbReference>
<dbReference type="EnsemblMetazoa" id="ISCW021195-RA">
    <property type="protein sequence ID" value="ISCW021195-PA"/>
    <property type="gene ID" value="ISCW021195"/>
</dbReference>
<accession>B7Q9D6</accession>